<name>A0A3Q8IDM4_LEIDO</name>
<evidence type="ECO:0000313" key="2">
    <source>
        <dbReference type="EMBL" id="AYU79651.1"/>
    </source>
</evidence>
<protein>
    <submittedName>
        <fullName evidence="2">Uncharacterized protein</fullName>
    </submittedName>
</protein>
<keyword evidence="3" id="KW-1185">Reference proteome</keyword>
<gene>
    <name evidence="2" type="ORF">LdCL_260010600</name>
</gene>
<accession>A0A3Q8IDM4</accession>
<evidence type="ECO:0000313" key="3">
    <source>
        <dbReference type="Proteomes" id="UP000274082"/>
    </source>
</evidence>
<dbReference type="Proteomes" id="UP000274082">
    <property type="component" value="Chromosome 26"/>
</dbReference>
<dbReference type="VEuPathDB" id="TriTrypDB:LdCL_260010600"/>
<dbReference type="EMBL" id="CP029525">
    <property type="protein sequence ID" value="AYU79651.1"/>
    <property type="molecule type" value="Genomic_DNA"/>
</dbReference>
<sequence>MHGITKRMALLVFLLAANLGVLYLTVYVNTSSFVNFSEEMKVLAVRMQLPSPVLLFFAPSLSSTPFWRPPPPRS</sequence>
<feature type="transmembrane region" description="Helical" evidence="1">
    <location>
        <begin position="9"/>
        <end position="29"/>
    </location>
</feature>
<evidence type="ECO:0000256" key="1">
    <source>
        <dbReference type="SAM" id="Phobius"/>
    </source>
</evidence>
<keyword evidence="1" id="KW-0472">Membrane</keyword>
<keyword evidence="1" id="KW-0812">Transmembrane</keyword>
<dbReference type="AlphaFoldDB" id="A0A3Q8IDM4"/>
<reference evidence="2 3" key="1">
    <citation type="journal article" date="2018" name="Sci. Rep.">
        <title>A complete Leishmania donovani reference genome identifies novel genetic variations associated with virulence.</title>
        <authorList>
            <person name="Lypaczewski P."/>
            <person name="Hoshizaki J."/>
            <person name="Zhang W.-W."/>
            <person name="McCall L.-I."/>
            <person name="Torcivia-Rodriguez J."/>
            <person name="Simonyan V."/>
            <person name="Kaur A."/>
            <person name="Dewar K."/>
            <person name="Matlashewski G."/>
        </authorList>
    </citation>
    <scope>NUCLEOTIDE SEQUENCE [LARGE SCALE GENOMIC DNA]</scope>
    <source>
        <strain evidence="2 3">LdCL</strain>
    </source>
</reference>
<organism evidence="2 3">
    <name type="scientific">Leishmania donovani</name>
    <dbReference type="NCBI Taxonomy" id="5661"/>
    <lineage>
        <taxon>Eukaryota</taxon>
        <taxon>Discoba</taxon>
        <taxon>Euglenozoa</taxon>
        <taxon>Kinetoplastea</taxon>
        <taxon>Metakinetoplastina</taxon>
        <taxon>Trypanosomatida</taxon>
        <taxon>Trypanosomatidae</taxon>
        <taxon>Leishmaniinae</taxon>
        <taxon>Leishmania</taxon>
    </lineage>
</organism>
<proteinExistence type="predicted"/>
<keyword evidence="1" id="KW-1133">Transmembrane helix</keyword>